<feature type="non-terminal residue" evidence="3">
    <location>
        <position position="79"/>
    </location>
</feature>
<dbReference type="Pfam" id="PF00498">
    <property type="entry name" value="FHA"/>
    <property type="match status" value="1"/>
</dbReference>
<name>A0A8H1L913_9ACTN</name>
<dbReference type="Gene3D" id="2.60.200.20">
    <property type="match status" value="1"/>
</dbReference>
<dbReference type="InterPro" id="IPR008984">
    <property type="entry name" value="SMAD_FHA_dom_sf"/>
</dbReference>
<protein>
    <submittedName>
        <fullName evidence="3">FHA domain-containing protein</fullName>
    </submittedName>
</protein>
<gene>
    <name evidence="3" type="ORF">D8771_28330</name>
</gene>
<evidence type="ECO:0000256" key="1">
    <source>
        <dbReference type="ARBA" id="ARBA00022553"/>
    </source>
</evidence>
<accession>A0A8H1L913</accession>
<dbReference type="Proteomes" id="UP000298111">
    <property type="component" value="Unassembled WGS sequence"/>
</dbReference>
<feature type="domain" description="FHA" evidence="2">
    <location>
        <begin position="30"/>
        <end position="79"/>
    </location>
</feature>
<dbReference type="InterPro" id="IPR000253">
    <property type="entry name" value="FHA_dom"/>
</dbReference>
<reference evidence="3 4" key="1">
    <citation type="submission" date="2018-10" db="EMBL/GenBank/DDBJ databases">
        <title>Isolation of pseudouridimycin from Streptomyces albus DSM 40763.</title>
        <authorList>
            <person name="Rosenqvist P."/>
            <person name="Metsae-Ketelae M."/>
            <person name="Virta P."/>
        </authorList>
    </citation>
    <scope>NUCLEOTIDE SEQUENCE [LARGE SCALE GENOMIC DNA]</scope>
    <source>
        <strain evidence="3 4">DSM 40763</strain>
    </source>
</reference>
<evidence type="ECO:0000259" key="2">
    <source>
        <dbReference type="PROSITE" id="PS50006"/>
    </source>
</evidence>
<keyword evidence="1" id="KW-0597">Phosphoprotein</keyword>
<proteinExistence type="predicted"/>
<dbReference type="EMBL" id="RCIY01000100">
    <property type="protein sequence ID" value="TGG76990.1"/>
    <property type="molecule type" value="Genomic_DNA"/>
</dbReference>
<sequence length="79" mass="8771">MGERPATPTAPELVLETDLGSTVMSPSRDYRVGRDPESDVVIDDIRVSWHHAILHPEAGHWTIEDEDSTNGTYTGGRRI</sequence>
<evidence type="ECO:0000313" key="3">
    <source>
        <dbReference type="EMBL" id="TGG76990.1"/>
    </source>
</evidence>
<dbReference type="RefSeq" id="WP_135567649.1">
    <property type="nucleotide sequence ID" value="NZ_RCIY01000100.1"/>
</dbReference>
<evidence type="ECO:0000313" key="4">
    <source>
        <dbReference type="Proteomes" id="UP000298111"/>
    </source>
</evidence>
<dbReference type="CDD" id="cd00060">
    <property type="entry name" value="FHA"/>
    <property type="match status" value="1"/>
</dbReference>
<dbReference type="SUPFAM" id="SSF49879">
    <property type="entry name" value="SMAD/FHA domain"/>
    <property type="match status" value="1"/>
</dbReference>
<comment type="caution">
    <text evidence="3">The sequence shown here is derived from an EMBL/GenBank/DDBJ whole genome shotgun (WGS) entry which is preliminary data.</text>
</comment>
<dbReference type="SMART" id="SM00240">
    <property type="entry name" value="FHA"/>
    <property type="match status" value="1"/>
</dbReference>
<dbReference type="AlphaFoldDB" id="A0A8H1L913"/>
<dbReference type="PROSITE" id="PS50006">
    <property type="entry name" value="FHA_DOMAIN"/>
    <property type="match status" value="1"/>
</dbReference>
<organism evidence="3 4">
    <name type="scientific">Streptomyces albus</name>
    <dbReference type="NCBI Taxonomy" id="1888"/>
    <lineage>
        <taxon>Bacteria</taxon>
        <taxon>Bacillati</taxon>
        <taxon>Actinomycetota</taxon>
        <taxon>Actinomycetes</taxon>
        <taxon>Kitasatosporales</taxon>
        <taxon>Streptomycetaceae</taxon>
        <taxon>Streptomyces</taxon>
    </lineage>
</organism>